<sequence length="264" mass="29162">MSQQPQLTTEADFAVDLATQAGEILLSFYGKPLTRHIKKSEEGFATEADLASEAHILKAIKQHYPTDNILAEESGRVDHGSEYTWIVDPLDGTFNFANNQPEFGVLIARARDHIIELGVSFNPVSGQLGVAERGAGAWFNGQRVVIPQNIDGSFSPLVGYWPDASTAERLDKLRKLWQSRGMTTESLRSCAANILAMLRGDYDLYVGSDFCPWDYAALIVLAEEAGLIVSDFNELPIDWRNGDQNVFFAPANIHADILKTIMSL</sequence>
<keyword evidence="2" id="KW-0378">Hydrolase</keyword>
<dbReference type="GO" id="GO:0046872">
    <property type="term" value="F:metal ion binding"/>
    <property type="evidence" value="ECO:0007669"/>
    <property type="project" value="UniProtKB-KW"/>
</dbReference>
<dbReference type="InterPro" id="IPR000760">
    <property type="entry name" value="Inositol_monophosphatase-like"/>
</dbReference>
<dbReference type="GO" id="GO:0008934">
    <property type="term" value="F:inositol monophosphate 1-phosphatase activity"/>
    <property type="evidence" value="ECO:0007669"/>
    <property type="project" value="TreeGrafter"/>
</dbReference>
<evidence type="ECO:0000313" key="6">
    <source>
        <dbReference type="Proteomes" id="UP000230292"/>
    </source>
</evidence>
<dbReference type="AlphaFoldDB" id="A0A2M7H475"/>
<feature type="binding site" evidence="4">
    <location>
        <position position="72"/>
    </location>
    <ligand>
        <name>Mg(2+)</name>
        <dbReference type="ChEBI" id="CHEBI:18420"/>
        <label>1</label>
        <note>catalytic</note>
    </ligand>
</feature>
<dbReference type="GO" id="GO:0006020">
    <property type="term" value="P:inositol metabolic process"/>
    <property type="evidence" value="ECO:0007669"/>
    <property type="project" value="TreeGrafter"/>
</dbReference>
<feature type="binding site" evidence="4">
    <location>
        <position position="88"/>
    </location>
    <ligand>
        <name>Mg(2+)</name>
        <dbReference type="ChEBI" id="CHEBI:18420"/>
        <label>1</label>
        <note>catalytic</note>
    </ligand>
</feature>
<feature type="binding site" evidence="4">
    <location>
        <position position="91"/>
    </location>
    <ligand>
        <name>Mg(2+)</name>
        <dbReference type="ChEBI" id="CHEBI:18420"/>
        <label>1</label>
        <note>catalytic</note>
    </ligand>
</feature>
<evidence type="ECO:0000256" key="1">
    <source>
        <dbReference type="ARBA" id="ARBA00022723"/>
    </source>
</evidence>
<dbReference type="Pfam" id="PF00459">
    <property type="entry name" value="Inositol_P"/>
    <property type="match status" value="1"/>
</dbReference>
<evidence type="ECO:0000313" key="5">
    <source>
        <dbReference type="EMBL" id="PIW37021.1"/>
    </source>
</evidence>
<dbReference type="PANTHER" id="PTHR20854">
    <property type="entry name" value="INOSITOL MONOPHOSPHATASE"/>
    <property type="match status" value="1"/>
</dbReference>
<dbReference type="Gene3D" id="3.40.190.80">
    <property type="match status" value="1"/>
</dbReference>
<comment type="cofactor">
    <cofactor evidence="4">
        <name>Mg(2+)</name>
        <dbReference type="ChEBI" id="CHEBI:18420"/>
    </cofactor>
</comment>
<evidence type="ECO:0000256" key="3">
    <source>
        <dbReference type="ARBA" id="ARBA00022842"/>
    </source>
</evidence>
<accession>A0A2M7H475</accession>
<dbReference type="CDD" id="cd01637">
    <property type="entry name" value="IMPase_like"/>
    <property type="match status" value="1"/>
</dbReference>
<dbReference type="EMBL" id="PFGC01000030">
    <property type="protein sequence ID" value="PIW37021.1"/>
    <property type="molecule type" value="Genomic_DNA"/>
</dbReference>
<evidence type="ECO:0008006" key="7">
    <source>
        <dbReference type="Google" id="ProtNLM"/>
    </source>
</evidence>
<protein>
    <recommendedName>
        <fullName evidence="7">Inositol monophosphatase</fullName>
    </recommendedName>
</protein>
<name>A0A2M7H475_9BACT</name>
<dbReference type="GO" id="GO:0007165">
    <property type="term" value="P:signal transduction"/>
    <property type="evidence" value="ECO:0007669"/>
    <property type="project" value="TreeGrafter"/>
</dbReference>
<dbReference type="PRINTS" id="PR00377">
    <property type="entry name" value="IMPHPHTASES"/>
</dbReference>
<reference evidence="5 6" key="1">
    <citation type="submission" date="2017-09" db="EMBL/GenBank/DDBJ databases">
        <title>Depth-based differentiation of microbial function through sediment-hosted aquifers and enrichment of novel symbionts in the deep terrestrial subsurface.</title>
        <authorList>
            <person name="Probst A.J."/>
            <person name="Ladd B."/>
            <person name="Jarett J.K."/>
            <person name="Geller-Mcgrath D.E."/>
            <person name="Sieber C.M."/>
            <person name="Emerson J.B."/>
            <person name="Anantharaman K."/>
            <person name="Thomas B.C."/>
            <person name="Malmstrom R."/>
            <person name="Stieglmeier M."/>
            <person name="Klingl A."/>
            <person name="Woyke T."/>
            <person name="Ryan C.M."/>
            <person name="Banfield J.F."/>
        </authorList>
    </citation>
    <scope>NUCLEOTIDE SEQUENCE [LARGE SCALE GENOMIC DNA]</scope>
    <source>
        <strain evidence="5">CG15_BIG_FIL_POST_REV_8_21_14_020_45_12</strain>
    </source>
</reference>
<dbReference type="SUPFAM" id="SSF56655">
    <property type="entry name" value="Carbohydrate phosphatase"/>
    <property type="match status" value="1"/>
</dbReference>
<gene>
    <name evidence="5" type="ORF">COW24_02355</name>
</gene>
<proteinExistence type="predicted"/>
<evidence type="ECO:0000256" key="4">
    <source>
        <dbReference type="PIRSR" id="PIRSR600760-2"/>
    </source>
</evidence>
<dbReference type="Gene3D" id="3.30.540.10">
    <property type="entry name" value="Fructose-1,6-Bisphosphatase, subunit A, domain 1"/>
    <property type="match status" value="1"/>
</dbReference>
<dbReference type="Proteomes" id="UP000230292">
    <property type="component" value="Unassembled WGS sequence"/>
</dbReference>
<comment type="caution">
    <text evidence="5">The sequence shown here is derived from an EMBL/GenBank/DDBJ whole genome shotgun (WGS) entry which is preliminary data.</text>
</comment>
<organism evidence="5 6">
    <name type="scientific">Candidatus Kerfeldbacteria bacterium CG15_BIG_FIL_POST_REV_8_21_14_020_45_12</name>
    <dbReference type="NCBI Taxonomy" id="2014247"/>
    <lineage>
        <taxon>Bacteria</taxon>
        <taxon>Candidatus Kerfeldiibacteriota</taxon>
    </lineage>
</organism>
<keyword evidence="3 4" id="KW-0460">Magnesium</keyword>
<evidence type="ECO:0000256" key="2">
    <source>
        <dbReference type="ARBA" id="ARBA00022801"/>
    </source>
</evidence>
<dbReference type="PROSITE" id="PS00629">
    <property type="entry name" value="IMP_1"/>
    <property type="match status" value="1"/>
</dbReference>
<dbReference type="PANTHER" id="PTHR20854:SF4">
    <property type="entry name" value="INOSITOL-1-MONOPHOSPHATASE-RELATED"/>
    <property type="match status" value="1"/>
</dbReference>
<feature type="binding site" evidence="4">
    <location>
        <position position="90"/>
    </location>
    <ligand>
        <name>Mg(2+)</name>
        <dbReference type="ChEBI" id="CHEBI:18420"/>
        <label>2</label>
    </ligand>
</feature>
<keyword evidence="1 4" id="KW-0479">Metal-binding</keyword>
<feature type="binding site" evidence="4">
    <location>
        <position position="214"/>
    </location>
    <ligand>
        <name>Mg(2+)</name>
        <dbReference type="ChEBI" id="CHEBI:18420"/>
        <label>1</label>
        <note>catalytic</note>
    </ligand>
</feature>
<dbReference type="InterPro" id="IPR020583">
    <property type="entry name" value="Inositol_monoP_metal-BS"/>
</dbReference>